<comment type="caution">
    <text evidence="1">The sequence shown here is derived from an EMBL/GenBank/DDBJ whole genome shotgun (WGS) entry which is preliminary data.</text>
</comment>
<name>R6TUE1_9BACT</name>
<accession>R6TUE1</accession>
<organism evidence="1 2">
    <name type="scientific">Candidatus Colimorpha enterica</name>
    <dbReference type="NCBI Taxonomy" id="3083063"/>
    <lineage>
        <taxon>Bacteria</taxon>
        <taxon>Pseudomonadati</taxon>
        <taxon>Bacteroidota</taxon>
        <taxon>Bacteroidia</taxon>
        <taxon>Bacteroidales</taxon>
        <taxon>Candidatus Colimorpha</taxon>
    </lineage>
</organism>
<protein>
    <submittedName>
        <fullName evidence="1">Uncharacterized protein</fullName>
    </submittedName>
</protein>
<sequence>MSPEVGAVCERLVIDLENGILYHGVEGLYIGSEGAVLIYLHKSGMTVGNSELIGAAAHSEGVVTGNRCLFYLTGADTSADGCEGDPLTDRNVRCSADYVEDFASGIDLQQVELF</sequence>
<gene>
    <name evidence="1" type="ORF">BN580_00873</name>
</gene>
<dbReference type="EMBL" id="CBFW010000073">
    <property type="protein sequence ID" value="CDC71496.1"/>
    <property type="molecule type" value="Genomic_DNA"/>
</dbReference>
<evidence type="ECO:0000313" key="1">
    <source>
        <dbReference type="EMBL" id="CDC71496.1"/>
    </source>
</evidence>
<dbReference type="AlphaFoldDB" id="R6TUE1"/>
<proteinExistence type="predicted"/>
<reference evidence="1" key="1">
    <citation type="submission" date="2012-11" db="EMBL/GenBank/DDBJ databases">
        <title>Dependencies among metagenomic species, viruses, plasmids and units of genetic variation.</title>
        <authorList>
            <person name="Nielsen H.B."/>
            <person name="Almeida M."/>
            <person name="Juncker A.S."/>
            <person name="Rasmussen S."/>
            <person name="Li J."/>
            <person name="Sunagawa S."/>
            <person name="Plichta D."/>
            <person name="Gautier L."/>
            <person name="Le Chatelier E."/>
            <person name="Peletier E."/>
            <person name="Bonde I."/>
            <person name="Nielsen T."/>
            <person name="Manichanh C."/>
            <person name="Arumugam M."/>
            <person name="Batto J."/>
            <person name="Santos M.B.Q.D."/>
            <person name="Blom N."/>
            <person name="Borruel N."/>
            <person name="Burgdorf K.S."/>
            <person name="Boumezbeur F."/>
            <person name="Casellas F."/>
            <person name="Dore J."/>
            <person name="Guarner F."/>
            <person name="Hansen T."/>
            <person name="Hildebrand F."/>
            <person name="Kaas R.S."/>
            <person name="Kennedy S."/>
            <person name="Kristiansen K."/>
            <person name="Kultima J.R."/>
            <person name="Leonard P."/>
            <person name="Levenez F."/>
            <person name="Lund O."/>
            <person name="Moumen B."/>
            <person name="Le Paslier D."/>
            <person name="Pons N."/>
            <person name="Pedersen O."/>
            <person name="Prifti E."/>
            <person name="Qin J."/>
            <person name="Raes J."/>
            <person name="Tap J."/>
            <person name="Tims S."/>
            <person name="Ussery D.W."/>
            <person name="Yamada T."/>
            <person name="MetaHit consortium"/>
            <person name="Renault P."/>
            <person name="Sicheritz-Ponten T."/>
            <person name="Bork P."/>
            <person name="Wang J."/>
            <person name="Brunak S."/>
            <person name="Ehrlich S.D."/>
        </authorList>
    </citation>
    <scope>NUCLEOTIDE SEQUENCE [LARGE SCALE GENOMIC DNA]</scope>
</reference>
<evidence type="ECO:0000313" key="2">
    <source>
        <dbReference type="Proteomes" id="UP000017938"/>
    </source>
</evidence>
<dbReference type="Proteomes" id="UP000017938">
    <property type="component" value="Unassembled WGS sequence"/>
</dbReference>